<keyword evidence="4" id="KW-1133">Transmembrane helix</keyword>
<evidence type="ECO:0000256" key="1">
    <source>
        <dbReference type="ARBA" id="ARBA00005233"/>
    </source>
</evidence>
<dbReference type="NCBIfam" id="TIGR02532">
    <property type="entry name" value="IV_pilin_GFxxxE"/>
    <property type="match status" value="1"/>
</dbReference>
<dbReference type="InterPro" id="IPR045584">
    <property type="entry name" value="Pilin-like"/>
</dbReference>
<proteinExistence type="inferred from homology"/>
<dbReference type="OrthoDB" id="8607132at2"/>
<dbReference type="Pfam" id="PF07963">
    <property type="entry name" value="N_methyl"/>
    <property type="match status" value="1"/>
</dbReference>
<keyword evidence="2" id="KW-0488">Methylation</keyword>
<dbReference type="PANTHER" id="PTHR30093">
    <property type="entry name" value="GENERAL SECRETION PATHWAY PROTEIN G"/>
    <property type="match status" value="1"/>
</dbReference>
<sequence>MKTVHRQVEQGFTLIELMIVVAIIGILAAVALPAYSDYTVRARVSEGLNFAASMKTTVSENISSNGGTIDSASVCQGVNKAVSSSVRVGNVGTTYYTDVDSIDCDTATGKITVTMGNLANNVVFTLEPSVSVGSPITWTCKVSAAANNKYVPANCRI</sequence>
<evidence type="ECO:0000256" key="4">
    <source>
        <dbReference type="SAM" id="Phobius"/>
    </source>
</evidence>
<reference evidence="5 6" key="1">
    <citation type="submission" date="2018-03" db="EMBL/GenBank/DDBJ databases">
        <title>Comparative genomics illustrates the genes involved in a hyperalkaliphilic mechanisms of Serpentinomonas isolated from highly-alkaline calcium-rich serpentinized springs.</title>
        <authorList>
            <person name="Suzuki S."/>
            <person name="Ishii S."/>
            <person name="Walworth N."/>
            <person name="Bird L."/>
            <person name="Kuenen J.G."/>
            <person name="Nealson K.H."/>
        </authorList>
    </citation>
    <scope>NUCLEOTIDE SEQUENCE [LARGE SCALE GENOMIC DNA]</scope>
    <source>
        <strain evidence="5 6">P1</strain>
    </source>
</reference>
<comment type="similarity">
    <text evidence="1 3">Belongs to the N-Me-Phe pilin family.</text>
</comment>
<dbReference type="Proteomes" id="UP000238589">
    <property type="component" value="Unassembled WGS sequence"/>
</dbReference>
<dbReference type="Pfam" id="PF00114">
    <property type="entry name" value="Pilin"/>
    <property type="match status" value="1"/>
</dbReference>
<dbReference type="SUPFAM" id="SSF54523">
    <property type="entry name" value="Pili subunits"/>
    <property type="match status" value="1"/>
</dbReference>
<name>A0A2S9K321_9BURK</name>
<dbReference type="GO" id="GO:0009289">
    <property type="term" value="C:pilus"/>
    <property type="evidence" value="ECO:0007669"/>
    <property type="project" value="InterPro"/>
</dbReference>
<accession>A0A2S9K321</accession>
<feature type="transmembrane region" description="Helical" evidence="4">
    <location>
        <begin position="12"/>
        <end position="35"/>
    </location>
</feature>
<keyword evidence="3" id="KW-0281">Fimbrium</keyword>
<dbReference type="GO" id="GO:0007155">
    <property type="term" value="P:cell adhesion"/>
    <property type="evidence" value="ECO:0007669"/>
    <property type="project" value="InterPro"/>
</dbReference>
<evidence type="ECO:0000313" key="6">
    <source>
        <dbReference type="Proteomes" id="UP000238589"/>
    </source>
</evidence>
<dbReference type="PANTHER" id="PTHR30093:SF34">
    <property type="entry name" value="PREPILIN PEPTIDASE-DEPENDENT PROTEIN D"/>
    <property type="match status" value="1"/>
</dbReference>
<evidence type="ECO:0000313" key="5">
    <source>
        <dbReference type="EMBL" id="PRD64772.1"/>
    </source>
</evidence>
<evidence type="ECO:0000256" key="3">
    <source>
        <dbReference type="RuleBase" id="RU000389"/>
    </source>
</evidence>
<dbReference type="Gene3D" id="3.30.700.10">
    <property type="entry name" value="Glycoprotein, Type 4 Pilin"/>
    <property type="match status" value="1"/>
</dbReference>
<dbReference type="InterPro" id="IPR001082">
    <property type="entry name" value="Pilin"/>
</dbReference>
<comment type="caution">
    <text evidence="5">The sequence shown here is derived from an EMBL/GenBank/DDBJ whole genome shotgun (WGS) entry which is preliminary data.</text>
</comment>
<dbReference type="EMBL" id="PVLQ01000047">
    <property type="protein sequence ID" value="PRD64772.1"/>
    <property type="molecule type" value="Genomic_DNA"/>
</dbReference>
<keyword evidence="4" id="KW-0812">Transmembrane</keyword>
<organism evidence="5 6">
    <name type="scientific">Malikia granosa</name>
    <dbReference type="NCBI Taxonomy" id="263067"/>
    <lineage>
        <taxon>Bacteria</taxon>
        <taxon>Pseudomonadati</taxon>
        <taxon>Pseudomonadota</taxon>
        <taxon>Betaproteobacteria</taxon>
        <taxon>Burkholderiales</taxon>
        <taxon>Comamonadaceae</taxon>
        <taxon>Malikia</taxon>
    </lineage>
</organism>
<dbReference type="PROSITE" id="PS00409">
    <property type="entry name" value="PROKAR_NTER_METHYL"/>
    <property type="match status" value="1"/>
</dbReference>
<protein>
    <submittedName>
        <fullName evidence="5">Competence protein</fullName>
    </submittedName>
</protein>
<dbReference type="RefSeq" id="WP_105748940.1">
    <property type="nucleotide sequence ID" value="NZ_PVLQ01000047.1"/>
</dbReference>
<gene>
    <name evidence="5" type="ORF">C6P64_12735</name>
</gene>
<dbReference type="InterPro" id="IPR012902">
    <property type="entry name" value="N_methyl_site"/>
</dbReference>
<keyword evidence="6" id="KW-1185">Reference proteome</keyword>
<keyword evidence="4" id="KW-0472">Membrane</keyword>
<dbReference type="AlphaFoldDB" id="A0A2S9K321"/>
<evidence type="ECO:0000256" key="2">
    <source>
        <dbReference type="ARBA" id="ARBA00022481"/>
    </source>
</evidence>